<name>A0A2V3UYP0_9SPHN</name>
<evidence type="ECO:0000313" key="2">
    <source>
        <dbReference type="EMBL" id="PXW74533.1"/>
    </source>
</evidence>
<keyword evidence="3" id="KW-1185">Reference proteome</keyword>
<dbReference type="Proteomes" id="UP000248014">
    <property type="component" value="Unassembled WGS sequence"/>
</dbReference>
<comment type="caution">
    <text evidence="2">The sequence shown here is derived from an EMBL/GenBank/DDBJ whole genome shotgun (WGS) entry which is preliminary data.</text>
</comment>
<accession>A0A2V3UYP0</accession>
<feature type="region of interest" description="Disordered" evidence="1">
    <location>
        <begin position="1"/>
        <end position="59"/>
    </location>
</feature>
<evidence type="ECO:0000256" key="1">
    <source>
        <dbReference type="SAM" id="MobiDB-lite"/>
    </source>
</evidence>
<reference evidence="2 3" key="1">
    <citation type="submission" date="2018-05" db="EMBL/GenBank/DDBJ databases">
        <title>Genomic Encyclopedia of Type Strains, Phase IV (KMG-IV): sequencing the most valuable type-strain genomes for metagenomic binning, comparative biology and taxonomic classification.</title>
        <authorList>
            <person name="Goeker M."/>
        </authorList>
    </citation>
    <scope>NUCLEOTIDE SEQUENCE [LARGE SCALE GENOMIC DNA]</scope>
    <source>
        <strain evidence="2 3">DSM 3183</strain>
    </source>
</reference>
<sequence length="219" mass="23108">MVYATSARPGQFKSVDSLSPPAPPPLVPETSSGQALSRGLQPAKSKDPRPRWPNSGAFDRLRLSGRGAALEPWKKKPAVLQTTPLLPVCESGIADPMRPFTTLWAASLFLLLASCQTRDPSPSTLQVPPAEQCEASGGSMQPVGLTGSPACVVPTSDGGKRCKDSSECDGRCIVDDWDGDRPPSVGNKVGGTCEASNLTFGCFAEVRRGRIASHFLCVD</sequence>
<dbReference type="EMBL" id="QJJM01000008">
    <property type="protein sequence ID" value="PXW74533.1"/>
    <property type="molecule type" value="Genomic_DNA"/>
</dbReference>
<protein>
    <submittedName>
        <fullName evidence="2">Uncharacterized protein</fullName>
    </submittedName>
</protein>
<proteinExistence type="predicted"/>
<evidence type="ECO:0000313" key="3">
    <source>
        <dbReference type="Proteomes" id="UP000248014"/>
    </source>
</evidence>
<gene>
    <name evidence="2" type="ORF">C7451_108195</name>
</gene>
<organism evidence="2 3">
    <name type="scientific">Blastomonas natatoria</name>
    <dbReference type="NCBI Taxonomy" id="34015"/>
    <lineage>
        <taxon>Bacteria</taxon>
        <taxon>Pseudomonadati</taxon>
        <taxon>Pseudomonadota</taxon>
        <taxon>Alphaproteobacteria</taxon>
        <taxon>Sphingomonadales</taxon>
        <taxon>Sphingomonadaceae</taxon>
        <taxon>Blastomonas</taxon>
    </lineage>
</organism>
<dbReference type="AlphaFoldDB" id="A0A2V3UYP0"/>